<dbReference type="CDD" id="cd00553">
    <property type="entry name" value="NAD_synthase"/>
    <property type="match status" value="1"/>
</dbReference>
<feature type="binding site" evidence="7">
    <location>
        <position position="507"/>
    </location>
    <ligand>
        <name>deamido-NAD(+)</name>
        <dbReference type="ChEBI" id="CHEBI:58437"/>
        <note>ligand shared between two neighboring subunits</note>
    </ligand>
</feature>
<dbReference type="Pfam" id="PF02540">
    <property type="entry name" value="NAD_synthase"/>
    <property type="match status" value="1"/>
</dbReference>
<feature type="binding site" evidence="7">
    <location>
        <begin position="281"/>
        <end position="288"/>
    </location>
    <ligand>
        <name>ATP</name>
        <dbReference type="ChEBI" id="CHEBI:30616"/>
    </ligand>
</feature>
<dbReference type="SUPFAM" id="SSF56317">
    <property type="entry name" value="Carbon-nitrogen hydrolase"/>
    <property type="match status" value="1"/>
</dbReference>
<keyword evidence="6 7" id="KW-0520">NAD</keyword>
<dbReference type="InterPro" id="IPR003010">
    <property type="entry name" value="C-N_Hydrolase"/>
</dbReference>
<comment type="caution">
    <text evidence="7">Lacks conserved residue(s) required for the propagation of feature annotation.</text>
</comment>
<sequence>MYIAIAQINCTVGDIAGNAAKILAAVKQARKAGATLIITPELALSGYPPADLLLRETFCQLCQRALTELAQAIDDITLIVGHPSFDENKLYNAASIIHKGQIQHTYHKRILNKSPFFNETYYFDAGTQPYLLELEGVKFGIDICADFWLGHLPAETDHPQPDIVLVLNASAYHINKQVSRYQTTHQFIKHTGIPVIHTNLIGGQDELVFDGASFAMNGQGELTHQLDEFSETIELIEIRNKQPVKGKLMPAQSPVASIYQALCLGVRDYVRKNGFPGVLLGLSGGVDSALALAIAVDALGADQIRTVMMPTRYTASMSLEDANEMVELLGVKHIECDIEPLFDLYLRKIAGDFHISPDLADFNTMPENIQARIRGTLLMALSNYTGSMVLTTGNKSEMAVGYCTLYGDMAGGFAVLKDISKTLVYQLCEYRNQIQRVIPERIIHRAPSAELRLNQTDQDNLPAYEILDGIIEAYVEKNLTPAEIIALHYDEADVTKVIQLIHSNEYKRRQSPPGIRITHCDFGTAWRYPIVSYSKTWATFTAE</sequence>
<comment type="function">
    <text evidence="7">Catalyzes the ATP-dependent amidation of deamido-NAD to form NAD. Uses L-glutamine as a nitrogen source.</text>
</comment>
<dbReference type="RefSeq" id="WP_103965629.1">
    <property type="nucleotide sequence ID" value="NZ_FNUX01000003.1"/>
</dbReference>
<evidence type="ECO:0000256" key="7">
    <source>
        <dbReference type="HAMAP-Rule" id="MF_02090"/>
    </source>
</evidence>
<feature type="binding site" evidence="7">
    <location>
        <position position="392"/>
    </location>
    <ligand>
        <name>ATP</name>
        <dbReference type="ChEBI" id="CHEBI:30616"/>
    </ligand>
</feature>
<dbReference type="NCBIfam" id="NF010588">
    <property type="entry name" value="PRK13981.1"/>
    <property type="match status" value="1"/>
</dbReference>
<dbReference type="Gene3D" id="3.40.50.620">
    <property type="entry name" value="HUPs"/>
    <property type="match status" value="1"/>
</dbReference>
<dbReference type="GO" id="GO:0003952">
    <property type="term" value="F:NAD+ synthase (glutamine-hydrolyzing) activity"/>
    <property type="evidence" value="ECO:0007669"/>
    <property type="project" value="UniProtKB-UniRule"/>
</dbReference>
<gene>
    <name evidence="7" type="primary">nadE</name>
    <name evidence="11" type="ORF">SAMN05216334_103154</name>
</gene>
<dbReference type="InterPro" id="IPR036526">
    <property type="entry name" value="C-N_Hydrolase_sf"/>
</dbReference>
<dbReference type="GO" id="GO:0009435">
    <property type="term" value="P:NAD+ biosynthetic process"/>
    <property type="evidence" value="ECO:0007669"/>
    <property type="project" value="UniProtKB-UniRule"/>
</dbReference>
<dbReference type="FunFam" id="3.40.50.620:FF:000106">
    <property type="entry name" value="Glutamine-dependent NAD(+) synthetase"/>
    <property type="match status" value="1"/>
</dbReference>
<dbReference type="EMBL" id="FNUX01000003">
    <property type="protein sequence ID" value="SEF55546.1"/>
    <property type="molecule type" value="Genomic_DNA"/>
</dbReference>
<dbReference type="InterPro" id="IPR003694">
    <property type="entry name" value="NAD_synthase"/>
</dbReference>
<dbReference type="OrthoDB" id="8817375at2"/>
<comment type="catalytic activity">
    <reaction evidence="7 8">
        <text>deamido-NAD(+) + L-glutamine + ATP + H2O = L-glutamate + AMP + diphosphate + NAD(+) + H(+)</text>
        <dbReference type="Rhea" id="RHEA:24384"/>
        <dbReference type="ChEBI" id="CHEBI:15377"/>
        <dbReference type="ChEBI" id="CHEBI:15378"/>
        <dbReference type="ChEBI" id="CHEBI:29985"/>
        <dbReference type="ChEBI" id="CHEBI:30616"/>
        <dbReference type="ChEBI" id="CHEBI:33019"/>
        <dbReference type="ChEBI" id="CHEBI:57540"/>
        <dbReference type="ChEBI" id="CHEBI:58359"/>
        <dbReference type="ChEBI" id="CHEBI:58437"/>
        <dbReference type="ChEBI" id="CHEBI:456215"/>
        <dbReference type="EC" id="6.3.5.1"/>
    </reaction>
</comment>
<dbReference type="InterPro" id="IPR022310">
    <property type="entry name" value="NAD/GMP_synthase"/>
</dbReference>
<dbReference type="SUPFAM" id="SSF52402">
    <property type="entry name" value="Adenine nucleotide alpha hydrolases-like"/>
    <property type="match status" value="1"/>
</dbReference>
<dbReference type="AlphaFoldDB" id="A0A1H5SYB2"/>
<evidence type="ECO:0000256" key="1">
    <source>
        <dbReference type="ARBA" id="ARBA00005188"/>
    </source>
</evidence>
<dbReference type="HAMAP" id="MF_02090">
    <property type="entry name" value="NadE_glutamine_dep"/>
    <property type="match status" value="1"/>
</dbReference>
<feature type="binding site" evidence="7">
    <location>
        <position position="170"/>
    </location>
    <ligand>
        <name>L-glutamine</name>
        <dbReference type="ChEBI" id="CHEBI:58359"/>
    </ligand>
</feature>
<accession>A0A1H5SYB2</accession>
<evidence type="ECO:0000256" key="8">
    <source>
        <dbReference type="PIRNR" id="PIRNR006630"/>
    </source>
</evidence>
<dbReference type="UniPathway" id="UPA00253">
    <property type="reaction ID" value="UER00334"/>
</dbReference>
<reference evidence="11 12" key="1">
    <citation type="submission" date="2016-10" db="EMBL/GenBank/DDBJ databases">
        <authorList>
            <person name="de Groot N.N."/>
        </authorList>
    </citation>
    <scope>NUCLEOTIDE SEQUENCE [LARGE SCALE GENOMIC DNA]</scope>
    <source>
        <strain evidence="11 12">Nm13</strain>
    </source>
</reference>
<organism evidence="11 12">
    <name type="scientific">Nitrosomonas ureae</name>
    <dbReference type="NCBI Taxonomy" id="44577"/>
    <lineage>
        <taxon>Bacteria</taxon>
        <taxon>Pseudomonadati</taxon>
        <taxon>Pseudomonadota</taxon>
        <taxon>Betaproteobacteria</taxon>
        <taxon>Nitrosomonadales</taxon>
        <taxon>Nitrosomonadaceae</taxon>
        <taxon>Nitrosomonas</taxon>
    </lineage>
</organism>
<evidence type="ECO:0000256" key="9">
    <source>
        <dbReference type="RuleBase" id="RU003811"/>
    </source>
</evidence>
<evidence type="ECO:0000256" key="3">
    <source>
        <dbReference type="ARBA" id="ARBA00022598"/>
    </source>
</evidence>
<dbReference type="PANTHER" id="PTHR23090">
    <property type="entry name" value="NH 3 /GLUTAMINE-DEPENDENT NAD + SYNTHETASE"/>
    <property type="match status" value="1"/>
</dbReference>
<feature type="active site" description="Proton acceptor; for glutaminase activity" evidence="7">
    <location>
        <position position="41"/>
    </location>
</feature>
<evidence type="ECO:0000259" key="10">
    <source>
        <dbReference type="PROSITE" id="PS50263"/>
    </source>
</evidence>
<dbReference type="PROSITE" id="PS50263">
    <property type="entry name" value="CN_HYDROLASE"/>
    <property type="match status" value="1"/>
</dbReference>
<dbReference type="Pfam" id="PF00795">
    <property type="entry name" value="CN_hydrolase"/>
    <property type="match status" value="1"/>
</dbReference>
<feature type="active site" description="For glutaminase activity" evidence="7">
    <location>
        <position position="108"/>
    </location>
</feature>
<dbReference type="CDD" id="cd07570">
    <property type="entry name" value="GAT_Gln-NAD-synth"/>
    <property type="match status" value="1"/>
</dbReference>
<keyword evidence="3 7" id="KW-0436">Ligase</keyword>
<dbReference type="GO" id="GO:0005737">
    <property type="term" value="C:cytoplasm"/>
    <property type="evidence" value="ECO:0007669"/>
    <property type="project" value="InterPro"/>
</dbReference>
<dbReference type="PIRSF" id="PIRSF006630">
    <property type="entry name" value="NADS_GAT"/>
    <property type="match status" value="1"/>
</dbReference>
<evidence type="ECO:0000313" key="11">
    <source>
        <dbReference type="EMBL" id="SEF55546.1"/>
    </source>
</evidence>
<feature type="binding site" evidence="7">
    <location>
        <position position="176"/>
    </location>
    <ligand>
        <name>L-glutamine</name>
        <dbReference type="ChEBI" id="CHEBI:58359"/>
    </ligand>
</feature>
<keyword evidence="4 7" id="KW-0547">Nucleotide-binding</keyword>
<dbReference type="GO" id="GO:0004359">
    <property type="term" value="F:glutaminase activity"/>
    <property type="evidence" value="ECO:0007669"/>
    <property type="project" value="InterPro"/>
</dbReference>
<dbReference type="InterPro" id="IPR014729">
    <property type="entry name" value="Rossmann-like_a/b/a_fold"/>
</dbReference>
<evidence type="ECO:0000256" key="2">
    <source>
        <dbReference type="ARBA" id="ARBA00007145"/>
    </source>
</evidence>
<feature type="active site" description="Nucleophile; for glutaminase activity" evidence="7">
    <location>
        <position position="144"/>
    </location>
</feature>
<evidence type="ECO:0000256" key="6">
    <source>
        <dbReference type="ARBA" id="ARBA00023027"/>
    </source>
</evidence>
<protein>
    <recommendedName>
        <fullName evidence="7 8">Glutamine-dependent NAD(+) synthetase</fullName>
        <ecNumber evidence="7 8">6.3.5.1</ecNumber>
    </recommendedName>
    <alternativeName>
        <fullName evidence="7 8">NAD(+) synthase [glutamine-hydrolyzing]</fullName>
    </alternativeName>
</protein>
<feature type="binding site" evidence="7">
    <location>
        <position position="397"/>
    </location>
    <ligand>
        <name>deamido-NAD(+)</name>
        <dbReference type="ChEBI" id="CHEBI:58437"/>
        <note>ligand shared between two neighboring subunits</note>
    </ligand>
</feature>
<comment type="similarity">
    <text evidence="9">Belongs to the NAD synthetase family.</text>
</comment>
<proteinExistence type="inferred from homology"/>
<comment type="pathway">
    <text evidence="1 7 8">Cofactor biosynthesis; NAD(+) biosynthesis; NAD(+) from deamido-NAD(+) (L-Gln route): step 1/1.</text>
</comment>
<dbReference type="Proteomes" id="UP000236753">
    <property type="component" value="Unassembled WGS sequence"/>
</dbReference>
<feature type="binding site" evidence="7">
    <location>
        <position position="368"/>
    </location>
    <ligand>
        <name>deamido-NAD(+)</name>
        <dbReference type="ChEBI" id="CHEBI:58437"/>
        <note>ligand shared between two neighboring subunits</note>
    </ligand>
</feature>
<feature type="domain" description="CN hydrolase" evidence="10">
    <location>
        <begin position="1"/>
        <end position="240"/>
    </location>
</feature>
<comment type="similarity">
    <text evidence="2 7 8">In the C-terminal section; belongs to the NAD synthetase family.</text>
</comment>
<evidence type="ECO:0000256" key="5">
    <source>
        <dbReference type="ARBA" id="ARBA00022840"/>
    </source>
</evidence>
<evidence type="ECO:0000313" key="12">
    <source>
        <dbReference type="Proteomes" id="UP000236753"/>
    </source>
</evidence>
<dbReference type="GO" id="GO:0005524">
    <property type="term" value="F:ATP binding"/>
    <property type="evidence" value="ECO:0007669"/>
    <property type="project" value="UniProtKB-UniRule"/>
</dbReference>
<name>A0A1H5SYB2_9PROT</name>
<dbReference type="Gene3D" id="3.60.110.10">
    <property type="entry name" value="Carbon-nitrogen hydrolase"/>
    <property type="match status" value="1"/>
</dbReference>
<dbReference type="PANTHER" id="PTHR23090:SF9">
    <property type="entry name" value="GLUTAMINE-DEPENDENT NAD(+) SYNTHETASE"/>
    <property type="match status" value="1"/>
</dbReference>
<dbReference type="NCBIfam" id="TIGR00552">
    <property type="entry name" value="nadE"/>
    <property type="match status" value="1"/>
</dbReference>
<dbReference type="GO" id="GO:0008795">
    <property type="term" value="F:NAD+ synthase activity"/>
    <property type="evidence" value="ECO:0007669"/>
    <property type="project" value="UniProtKB-UniRule"/>
</dbReference>
<dbReference type="EC" id="6.3.5.1" evidence="7 8"/>
<evidence type="ECO:0000256" key="4">
    <source>
        <dbReference type="ARBA" id="ARBA00022741"/>
    </source>
</evidence>
<keyword evidence="5 7" id="KW-0067">ATP-binding</keyword>
<dbReference type="InterPro" id="IPR014445">
    <property type="entry name" value="Gln-dep_NAD_synthase"/>
</dbReference>